<sequence length="158" mass="17850">MPGRVQCEFHRKKRLCSTVGCTNMVNKRGLCVRHGARQGTQCCVQGCVAKHVRVCGRCHANRIHTEAEPPQKPHHEQGDAIAFEPCFNLPLIEPLDELWIATLFDSWEGCFVDVDVIELPVAVEEATEMDRGTLDAMQRSENEFLDAMEMSMLLDCTY</sequence>
<reference evidence="2 3" key="1">
    <citation type="submission" date="2019-03" db="EMBL/GenBank/DDBJ databases">
        <authorList>
            <person name="Gaulin E."/>
            <person name="Dumas B."/>
        </authorList>
    </citation>
    <scope>NUCLEOTIDE SEQUENCE [LARGE SCALE GENOMIC DNA]</scope>
    <source>
        <strain evidence="2">CBS 568.67</strain>
    </source>
</reference>
<dbReference type="EMBL" id="CAADRA010006743">
    <property type="protein sequence ID" value="VFT96592.1"/>
    <property type="molecule type" value="Genomic_DNA"/>
</dbReference>
<proteinExistence type="predicted"/>
<dbReference type="Proteomes" id="UP000332933">
    <property type="component" value="Unassembled WGS sequence"/>
</dbReference>
<dbReference type="AlphaFoldDB" id="A0A485LDP7"/>
<name>A0A485LDP7_9STRA</name>
<organism evidence="2 3">
    <name type="scientific">Aphanomyces stellatus</name>
    <dbReference type="NCBI Taxonomy" id="120398"/>
    <lineage>
        <taxon>Eukaryota</taxon>
        <taxon>Sar</taxon>
        <taxon>Stramenopiles</taxon>
        <taxon>Oomycota</taxon>
        <taxon>Saprolegniomycetes</taxon>
        <taxon>Saprolegniales</taxon>
        <taxon>Verrucalvaceae</taxon>
        <taxon>Aphanomyces</taxon>
    </lineage>
</organism>
<dbReference type="EMBL" id="VJMH01006720">
    <property type="protein sequence ID" value="KAF0688493.1"/>
    <property type="molecule type" value="Genomic_DNA"/>
</dbReference>
<reference evidence="1" key="2">
    <citation type="submission" date="2019-06" db="EMBL/GenBank/DDBJ databases">
        <title>Genomics analysis of Aphanomyces spp. identifies a new class of oomycete effector associated with host adaptation.</title>
        <authorList>
            <person name="Gaulin E."/>
        </authorList>
    </citation>
    <scope>NUCLEOTIDE SEQUENCE</scope>
    <source>
        <strain evidence="1">CBS 578.67</strain>
    </source>
</reference>
<evidence type="ECO:0000313" key="2">
    <source>
        <dbReference type="EMBL" id="VFT96592.1"/>
    </source>
</evidence>
<evidence type="ECO:0000313" key="3">
    <source>
        <dbReference type="Proteomes" id="UP000332933"/>
    </source>
</evidence>
<dbReference type="OrthoDB" id="58458at2759"/>
<protein>
    <submittedName>
        <fullName evidence="2">Aste57867_19894 protein</fullName>
    </submittedName>
</protein>
<gene>
    <name evidence="2" type="primary">Aste57867_19894</name>
    <name evidence="1" type="ORF">As57867_019828</name>
    <name evidence="2" type="ORF">ASTE57867_19894</name>
</gene>
<accession>A0A485LDP7</accession>
<evidence type="ECO:0000313" key="1">
    <source>
        <dbReference type="EMBL" id="KAF0688493.1"/>
    </source>
</evidence>
<keyword evidence="3" id="KW-1185">Reference proteome</keyword>